<accession>A0ACB8AL70</accession>
<keyword evidence="2" id="KW-1185">Reference proteome</keyword>
<gene>
    <name evidence="1" type="ORF">BJ138DRAFT_1134002</name>
</gene>
<sequence>MASSSTEPPTPRPTQYGVHYPPSLLDSLPCVSSVNSKPVHLLPVDTFSSLHLAHLVSHPPDSVLFPFMHGLEGSNEPQNHFFSSPQTQSPGGMVQDHTGRAVRPPRYRGLVWVLCDDDVPNASVPSSDSDDDDEEEDDYDESDGDDVHAVAMAVDTESMDVDEPAHKPHMHPVAQRALKITTTSNNINNNTHHAHDRRSSNASTTSSTSLASTNTSSSSDSTAATSYLPSPTSPSYQASSCPPSPIAPQSDTHQQQLQQDPDETVLPPILTSTFLPSALLRNAPTAEDFFGQIQTGIISLFTSRSSKFRTFKSFASGCCSHDEFEFRPPKVPDGISLRNFGIQVPIYATISDIVVYSPHGASPSAIKLAERFACAIKRARGERKSRWEAYIKTGAAQDSIADSDAHDYEDADADLIDYNVFVLDADAQAIERDLPHMVMRKEDAVRGAHTESTDGRVVGDVGHTLDVDVDGSRCTVLYSASASPSASQSKSTLTSVPTDSLLHRANTIDFAQREKEEMRDLTRASEIISVFPSDWNTSGVGVNAGRDSRVGQVFLGNVNDVPVAPVPRSKSGPKTKSNTAPNGTTEENQKEEDPFAYLSTNPAGYDICIECHEGAPIPSGTHLRAVEEHIRALDGMWADRCRAAADIDLENGLCDPSHSPGLYNKARPRPRPPPHADAVVHLPFPSTPSTASGALNSLMAFIKFLERMVSDGGSSIGSVGGGRARSVTSASPSPAYTFRSNQNALSKENGAVSSDMSSNGSFHTPMSSPIPVRIPSSSSFSSTTLSRPLKILLHSTDGYTESSVAALCLLMAIKGITLPEAYLELQVVKRRSFFVYQNEVGVLKKIETRLDVCKNGSYGYGSGHGHEQTTAAVPPTVVLSHNSFMHSPNGADISAPTHAPSHSATYPLTTAPTPASTSAHRPLILSSSVPSVSVSSVMATPPVSFMSASTSTLTSTSTSVPHPPLRRPRASTMPTFISDHQTWFNDARFDGSFPSRVLPFLYLGNLNHASNAYMLHALGITHVVSVGECALVPPPQNSKTSIGATTTNLCSTRPSPAAHFVAGKGPGGQGSLWIEEREGRIKVLDIKGVCDDGIDTLEHQLSPICSWIEKARLEGGQILVHCRVGVSRSATVTIAYVMQHLGLSLVDAYLVVRSRRLSVLIQPNMRLLYNLLGWEVKLAKERSGGDETHLRGELSKALSWPYLASQVHSLNEKYLT</sequence>
<reference evidence="1" key="1">
    <citation type="journal article" date="2021" name="New Phytol.">
        <title>Evolutionary innovations through gain and loss of genes in the ectomycorrhizal Boletales.</title>
        <authorList>
            <person name="Wu G."/>
            <person name="Miyauchi S."/>
            <person name="Morin E."/>
            <person name="Kuo A."/>
            <person name="Drula E."/>
            <person name="Varga T."/>
            <person name="Kohler A."/>
            <person name="Feng B."/>
            <person name="Cao Y."/>
            <person name="Lipzen A."/>
            <person name="Daum C."/>
            <person name="Hundley H."/>
            <person name="Pangilinan J."/>
            <person name="Johnson J."/>
            <person name="Barry K."/>
            <person name="LaButti K."/>
            <person name="Ng V."/>
            <person name="Ahrendt S."/>
            <person name="Min B."/>
            <person name="Choi I.G."/>
            <person name="Park H."/>
            <person name="Plett J.M."/>
            <person name="Magnuson J."/>
            <person name="Spatafora J.W."/>
            <person name="Nagy L.G."/>
            <person name="Henrissat B."/>
            <person name="Grigoriev I.V."/>
            <person name="Yang Z.L."/>
            <person name="Xu J."/>
            <person name="Martin F.M."/>
        </authorList>
    </citation>
    <scope>NUCLEOTIDE SEQUENCE</scope>
    <source>
        <strain evidence="1">ATCC 28755</strain>
    </source>
</reference>
<proteinExistence type="predicted"/>
<organism evidence="1 2">
    <name type="scientific">Hygrophoropsis aurantiaca</name>
    <dbReference type="NCBI Taxonomy" id="72124"/>
    <lineage>
        <taxon>Eukaryota</taxon>
        <taxon>Fungi</taxon>
        <taxon>Dikarya</taxon>
        <taxon>Basidiomycota</taxon>
        <taxon>Agaricomycotina</taxon>
        <taxon>Agaricomycetes</taxon>
        <taxon>Agaricomycetidae</taxon>
        <taxon>Boletales</taxon>
        <taxon>Coniophorineae</taxon>
        <taxon>Hygrophoropsidaceae</taxon>
        <taxon>Hygrophoropsis</taxon>
    </lineage>
</organism>
<evidence type="ECO:0000313" key="1">
    <source>
        <dbReference type="EMBL" id="KAH7913498.1"/>
    </source>
</evidence>
<name>A0ACB8AL70_9AGAM</name>
<dbReference type="EMBL" id="MU267629">
    <property type="protein sequence ID" value="KAH7913498.1"/>
    <property type="molecule type" value="Genomic_DNA"/>
</dbReference>
<dbReference type="Proteomes" id="UP000790377">
    <property type="component" value="Unassembled WGS sequence"/>
</dbReference>
<comment type="caution">
    <text evidence="1">The sequence shown here is derived from an EMBL/GenBank/DDBJ whole genome shotgun (WGS) entry which is preliminary data.</text>
</comment>
<protein>
    <submittedName>
        <fullName evidence="1">Uncharacterized protein</fullName>
    </submittedName>
</protein>
<evidence type="ECO:0000313" key="2">
    <source>
        <dbReference type="Proteomes" id="UP000790377"/>
    </source>
</evidence>